<comment type="function">
    <text evidence="1">Key enzyme involved in DNA replication and DNA repair. Involved in Okazaki fragments processing by cleaving long flaps that escape FEN1: flaps that are longer than 27 nucleotides are coated by replication protein A complex (RPA), leading to recruit DNA2 which cleaves the flap until it is too short to bind RPA and becomes a substrate for FEN1. Also involved in 5'-end resection of DNA during double-strand break (DSB) repair by mediating the cleavage of 5'-ssDNA.</text>
</comment>
<dbReference type="GO" id="GO:0017116">
    <property type="term" value="F:single-stranded DNA helicase activity"/>
    <property type="evidence" value="ECO:0007669"/>
    <property type="project" value="UniProtKB-UniRule"/>
</dbReference>
<keyword evidence="1" id="KW-0539">Nucleus</keyword>
<dbReference type="GO" id="GO:0033567">
    <property type="term" value="P:DNA replication, Okazaki fragment processing"/>
    <property type="evidence" value="ECO:0007669"/>
    <property type="project" value="UniProtKB-UniRule"/>
</dbReference>
<keyword evidence="1" id="KW-0238">DNA-binding</keyword>
<evidence type="ECO:0000259" key="2">
    <source>
        <dbReference type="Pfam" id="PF13086"/>
    </source>
</evidence>
<dbReference type="PANTHER" id="PTHR10887:SF433">
    <property type="entry name" value="DNA REPLICATION ATP-DEPENDENT HELICASE_NUCLEASE DNA2"/>
    <property type="match status" value="1"/>
</dbReference>
<evidence type="ECO:0000313" key="5">
    <source>
        <dbReference type="Proteomes" id="UP001151699"/>
    </source>
</evidence>
<keyword evidence="1" id="KW-0408">Iron</keyword>
<dbReference type="PANTHER" id="PTHR10887">
    <property type="entry name" value="DNA2/NAM7 HELICASE FAMILY"/>
    <property type="match status" value="1"/>
</dbReference>
<sequence>MEEESDNLMTRRGSECVNDSQIPFSNFRDLTKRYKNELFILDRNDSQTFTKFNLATIGALLDEREASQRLRRIIIDREQPKFSTTLPKIIAKDGKRVLQKLNIIQQKAVLKALTANDYLLLKGLPGTGKTQTIVAIVSLLAMMGKSVIITSHTHSAVDNVLLRLLKENLQFLRLADPSRVPDEIRNYCECVLTIDCKTPEDLKNLYETYNIVGVTCLGSAHPLLVHRTFDVCIVDEATQVLQSTVIRPLISANKFLLVGDPEQLPPIVKSKAAKKLGADESLFARLDSPEATVVLSLQYRMNKTIAKLANSLTYKGELKCANDTVASSTIALPNQIASREKWMVKCLSSHIDQSVILLNTDNVFNRSEEFSKNFSRKLNYTSEDTTDKSAETKVKTRTYSNFCEAGVVLALINSLVQAGVAGSDIGVIATFTSQVKLLRNMVDKFEMDILQEHRGIEVNTVDQYQGRDKSIIIYSCTKCDNPDAVADGVKDTEILQDFRRLTVAITRSRHKLIIIGDIKSLNVYTPFKELFSHLKGMSKLDLNEGKQDFSWQQVMDKLGVLENKVDV</sequence>
<feature type="domain" description="DNA2/NAM7 helicase helicase" evidence="2">
    <location>
        <begin position="203"/>
        <end position="271"/>
    </location>
</feature>
<dbReference type="Pfam" id="PF13087">
    <property type="entry name" value="AAA_12"/>
    <property type="match status" value="1"/>
</dbReference>
<dbReference type="EC" id="3.1.-.-" evidence="1"/>
<dbReference type="GO" id="GO:0051539">
    <property type="term" value="F:4 iron, 4 sulfur cluster binding"/>
    <property type="evidence" value="ECO:0007669"/>
    <property type="project" value="UniProtKB-UniRule"/>
</dbReference>
<dbReference type="EC" id="3.6.4.12" evidence="1"/>
<dbReference type="GO" id="GO:0005524">
    <property type="term" value="F:ATP binding"/>
    <property type="evidence" value="ECO:0007669"/>
    <property type="project" value="UniProtKB-UniRule"/>
</dbReference>
<dbReference type="AlphaFoldDB" id="A0A9Q0N546"/>
<keyword evidence="1" id="KW-0234">DNA repair</keyword>
<dbReference type="GO" id="GO:0017108">
    <property type="term" value="F:5'-flap endonuclease activity"/>
    <property type="evidence" value="ECO:0007669"/>
    <property type="project" value="UniProtKB-UniRule"/>
</dbReference>
<proteinExistence type="inferred from homology"/>
<dbReference type="SUPFAM" id="SSF52540">
    <property type="entry name" value="P-loop containing nucleoside triphosphate hydrolases"/>
    <property type="match status" value="1"/>
</dbReference>
<reference evidence="4" key="1">
    <citation type="submission" date="2022-07" db="EMBL/GenBank/DDBJ databases">
        <authorList>
            <person name="Trinca V."/>
            <person name="Uliana J.V.C."/>
            <person name="Torres T.T."/>
            <person name="Ward R.J."/>
            <person name="Monesi N."/>
        </authorList>
    </citation>
    <scope>NUCLEOTIDE SEQUENCE</scope>
    <source>
        <strain evidence="4">HSMRA1968</strain>
        <tissue evidence="4">Whole embryos</tissue>
    </source>
</reference>
<accession>A0A9Q0N546</accession>
<dbReference type="GO" id="GO:0005634">
    <property type="term" value="C:nucleus"/>
    <property type="evidence" value="ECO:0007669"/>
    <property type="project" value="UniProtKB-SubCell"/>
</dbReference>
<keyword evidence="1" id="KW-0479">Metal-binding</keyword>
<dbReference type="Gene3D" id="3.40.50.300">
    <property type="entry name" value="P-loop containing nucleotide triphosphate hydrolases"/>
    <property type="match status" value="3"/>
</dbReference>
<dbReference type="GO" id="GO:0071932">
    <property type="term" value="P:replication fork reversal"/>
    <property type="evidence" value="ECO:0007669"/>
    <property type="project" value="TreeGrafter"/>
</dbReference>
<name>A0A9Q0N546_9DIPT</name>
<keyword evidence="5" id="KW-1185">Reference proteome</keyword>
<dbReference type="EMBL" id="WJQU01000002">
    <property type="protein sequence ID" value="KAJ6643747.1"/>
    <property type="molecule type" value="Genomic_DNA"/>
</dbReference>
<comment type="similarity">
    <text evidence="1">Belongs to the DNA2/NAM7 helicase family.</text>
</comment>
<evidence type="ECO:0000256" key="1">
    <source>
        <dbReference type="RuleBase" id="RU367041"/>
    </source>
</evidence>
<keyword evidence="1" id="KW-0378">Hydrolase</keyword>
<dbReference type="InterPro" id="IPR026851">
    <property type="entry name" value="Dna2/JHS1_DEXXQ-box"/>
</dbReference>
<comment type="subcellular location">
    <subcellularLocation>
        <location evidence="1">Nucleus</location>
    </subcellularLocation>
    <subcellularLocation>
        <location evidence="1">Chromosome</location>
    </subcellularLocation>
</comment>
<evidence type="ECO:0000313" key="4">
    <source>
        <dbReference type="EMBL" id="KAJ6643747.1"/>
    </source>
</evidence>
<organism evidence="4 5">
    <name type="scientific">Pseudolycoriella hygida</name>
    <dbReference type="NCBI Taxonomy" id="35572"/>
    <lineage>
        <taxon>Eukaryota</taxon>
        <taxon>Metazoa</taxon>
        <taxon>Ecdysozoa</taxon>
        <taxon>Arthropoda</taxon>
        <taxon>Hexapoda</taxon>
        <taxon>Insecta</taxon>
        <taxon>Pterygota</taxon>
        <taxon>Neoptera</taxon>
        <taxon>Endopterygota</taxon>
        <taxon>Diptera</taxon>
        <taxon>Nematocera</taxon>
        <taxon>Sciaroidea</taxon>
        <taxon>Sciaridae</taxon>
        <taxon>Pseudolycoriella</taxon>
    </lineage>
</organism>
<keyword evidence="1" id="KW-0547">Nucleotide-binding</keyword>
<feature type="domain" description="DNA2/NAM7 helicase helicase" evidence="2">
    <location>
        <begin position="100"/>
        <end position="188"/>
    </location>
</feature>
<dbReference type="GO" id="GO:0006281">
    <property type="term" value="P:DNA repair"/>
    <property type="evidence" value="ECO:0007669"/>
    <property type="project" value="UniProtKB-KW"/>
</dbReference>
<keyword evidence="1" id="KW-0511">Multifunctional enzyme</keyword>
<keyword evidence="1" id="KW-0067">ATP-binding</keyword>
<keyword evidence="1" id="KW-0235">DNA replication</keyword>
<comment type="catalytic activity">
    <reaction evidence="1">
        <text>ATP + H2O = ADP + phosphate + H(+)</text>
        <dbReference type="Rhea" id="RHEA:13065"/>
        <dbReference type="ChEBI" id="CHEBI:15377"/>
        <dbReference type="ChEBI" id="CHEBI:15378"/>
        <dbReference type="ChEBI" id="CHEBI:30616"/>
        <dbReference type="ChEBI" id="CHEBI:43474"/>
        <dbReference type="ChEBI" id="CHEBI:456216"/>
        <dbReference type="EC" id="3.6.4.12"/>
    </reaction>
</comment>
<dbReference type="GO" id="GO:0046872">
    <property type="term" value="F:metal ion binding"/>
    <property type="evidence" value="ECO:0007669"/>
    <property type="project" value="UniProtKB-UniRule"/>
</dbReference>
<keyword evidence="1" id="KW-0158">Chromosome</keyword>
<dbReference type="InterPro" id="IPR027417">
    <property type="entry name" value="P-loop_NTPase"/>
</dbReference>
<keyword evidence="1" id="KW-0004">4Fe-4S</keyword>
<comment type="caution">
    <text evidence="4">The sequence shown here is derived from an EMBL/GenBank/DDBJ whole genome shotgun (WGS) entry which is preliminary data.</text>
</comment>
<dbReference type="CDD" id="cd18041">
    <property type="entry name" value="DEXXQc_DNA2"/>
    <property type="match status" value="1"/>
</dbReference>
<dbReference type="InterPro" id="IPR045055">
    <property type="entry name" value="DNA2/NAM7-like"/>
</dbReference>
<protein>
    <recommendedName>
        <fullName evidence="1">DNA replication ATP-dependent helicase/nuclease</fullName>
        <ecNumber evidence="1">3.1.-.-</ecNumber>
        <ecNumber evidence="1">3.6.4.12</ecNumber>
    </recommendedName>
</protein>
<dbReference type="GO" id="GO:0003677">
    <property type="term" value="F:DNA binding"/>
    <property type="evidence" value="ECO:0007669"/>
    <property type="project" value="UniProtKB-UniRule"/>
</dbReference>
<dbReference type="Pfam" id="PF13086">
    <property type="entry name" value="AAA_11"/>
    <property type="match status" value="2"/>
</dbReference>
<keyword evidence="1" id="KW-0227">DNA damage</keyword>
<dbReference type="InterPro" id="IPR047187">
    <property type="entry name" value="SF1_C_Upf1"/>
</dbReference>
<dbReference type="GO" id="GO:0005737">
    <property type="term" value="C:cytoplasm"/>
    <property type="evidence" value="ECO:0007669"/>
    <property type="project" value="TreeGrafter"/>
</dbReference>
<dbReference type="InterPro" id="IPR041679">
    <property type="entry name" value="DNA2/NAM7-like_C"/>
</dbReference>
<evidence type="ECO:0000259" key="3">
    <source>
        <dbReference type="Pfam" id="PF13087"/>
    </source>
</evidence>
<dbReference type="InterPro" id="IPR041677">
    <property type="entry name" value="DNA2/NAM7_AAA_11"/>
</dbReference>
<keyword evidence="1" id="KW-0540">Nuclease</keyword>
<dbReference type="Proteomes" id="UP001151699">
    <property type="component" value="Chromosome B"/>
</dbReference>
<keyword evidence="1 4" id="KW-0347">Helicase</keyword>
<dbReference type="OrthoDB" id="306218at2759"/>
<dbReference type="CDD" id="cd18808">
    <property type="entry name" value="SF1_C_Upf1"/>
    <property type="match status" value="1"/>
</dbReference>
<gene>
    <name evidence="4" type="primary">Dna2</name>
    <name evidence="4" type="ORF">Bhyg_08712</name>
</gene>
<keyword evidence="1" id="KW-0411">Iron-sulfur</keyword>
<dbReference type="GO" id="GO:0005694">
    <property type="term" value="C:chromosome"/>
    <property type="evidence" value="ECO:0007669"/>
    <property type="project" value="UniProtKB-SubCell"/>
</dbReference>
<feature type="domain" description="DNA2/NAM7 helicase-like C-terminal" evidence="3">
    <location>
        <begin position="279"/>
        <end position="518"/>
    </location>
</feature>